<organism evidence="1 2">
    <name type="scientific">Candidatus Bilophila faecipullorum</name>
    <dbReference type="NCBI Taxonomy" id="2838482"/>
    <lineage>
        <taxon>Bacteria</taxon>
        <taxon>Pseudomonadati</taxon>
        <taxon>Thermodesulfobacteriota</taxon>
        <taxon>Desulfovibrionia</taxon>
        <taxon>Desulfovibrionales</taxon>
        <taxon>Desulfovibrionaceae</taxon>
        <taxon>Bilophila</taxon>
    </lineage>
</organism>
<sequence>MKTVIVIQARLGSSRLPCKTLLNLRGLPVIDWVVERCGRSELADDLVVALPDTRRDEVLARHLQARGVNIFRGSEQDVLSRMHGAAAAHGADLVVRVCADNPLIWGGEIDNLIRFYLRENAAGNCDYAYNHIPRNNLYPDGLGAEIVSFGLFTRALREATLPAHREHCLSYIVDNPDLFKIRTFDPLDPALHHPELKLDMDTADDFINLSLLDIRPDITPREIVALFRQTLTS</sequence>
<name>A0A9D1QZK3_9BACT</name>
<dbReference type="Pfam" id="PF02348">
    <property type="entry name" value="CTP_transf_3"/>
    <property type="match status" value="1"/>
</dbReference>
<dbReference type="Proteomes" id="UP000824264">
    <property type="component" value="Unassembled WGS sequence"/>
</dbReference>
<protein>
    <submittedName>
        <fullName evidence="1">NTP transferase domain-containing protein</fullName>
    </submittedName>
</protein>
<keyword evidence="1" id="KW-0808">Transferase</keyword>
<reference evidence="1" key="1">
    <citation type="journal article" date="2021" name="PeerJ">
        <title>Extensive microbial diversity within the chicken gut microbiome revealed by metagenomics and culture.</title>
        <authorList>
            <person name="Gilroy R."/>
            <person name="Ravi A."/>
            <person name="Getino M."/>
            <person name="Pursley I."/>
            <person name="Horton D.L."/>
            <person name="Alikhan N.F."/>
            <person name="Baker D."/>
            <person name="Gharbi K."/>
            <person name="Hall N."/>
            <person name="Watson M."/>
            <person name="Adriaenssens E.M."/>
            <person name="Foster-Nyarko E."/>
            <person name="Jarju S."/>
            <person name="Secka A."/>
            <person name="Antonio M."/>
            <person name="Oren A."/>
            <person name="Chaudhuri R.R."/>
            <person name="La Ragione R."/>
            <person name="Hildebrand F."/>
            <person name="Pallen M.J."/>
        </authorList>
    </citation>
    <scope>NUCLEOTIDE SEQUENCE</scope>
    <source>
        <strain evidence="1">ChiSxjej5B17-1746</strain>
    </source>
</reference>
<dbReference type="GO" id="GO:0005829">
    <property type="term" value="C:cytosol"/>
    <property type="evidence" value="ECO:0007669"/>
    <property type="project" value="TreeGrafter"/>
</dbReference>
<evidence type="ECO:0000313" key="2">
    <source>
        <dbReference type="Proteomes" id="UP000824264"/>
    </source>
</evidence>
<dbReference type="Gene3D" id="3.90.550.10">
    <property type="entry name" value="Spore Coat Polysaccharide Biosynthesis Protein SpsA, Chain A"/>
    <property type="match status" value="1"/>
</dbReference>
<dbReference type="EMBL" id="DXGI01000142">
    <property type="protein sequence ID" value="HIW78287.1"/>
    <property type="molecule type" value="Genomic_DNA"/>
</dbReference>
<evidence type="ECO:0000313" key="1">
    <source>
        <dbReference type="EMBL" id="HIW78287.1"/>
    </source>
</evidence>
<comment type="caution">
    <text evidence="1">The sequence shown here is derived from an EMBL/GenBank/DDBJ whole genome shotgun (WGS) entry which is preliminary data.</text>
</comment>
<reference evidence="1" key="2">
    <citation type="submission" date="2021-04" db="EMBL/GenBank/DDBJ databases">
        <authorList>
            <person name="Gilroy R."/>
        </authorList>
    </citation>
    <scope>NUCLEOTIDE SEQUENCE</scope>
    <source>
        <strain evidence="1">ChiSxjej5B17-1746</strain>
    </source>
</reference>
<accession>A0A9D1QZK3</accession>
<dbReference type="SUPFAM" id="SSF53448">
    <property type="entry name" value="Nucleotide-diphospho-sugar transferases"/>
    <property type="match status" value="1"/>
</dbReference>
<dbReference type="InterPro" id="IPR003329">
    <property type="entry name" value="Cytidylyl_trans"/>
</dbReference>
<proteinExistence type="predicted"/>
<dbReference type="GO" id="GO:0016740">
    <property type="term" value="F:transferase activity"/>
    <property type="evidence" value="ECO:0007669"/>
    <property type="project" value="UniProtKB-KW"/>
</dbReference>
<dbReference type="InterPro" id="IPR029044">
    <property type="entry name" value="Nucleotide-diphossugar_trans"/>
</dbReference>
<dbReference type="AlphaFoldDB" id="A0A9D1QZK3"/>
<gene>
    <name evidence="1" type="ORF">H9874_03980</name>
</gene>
<dbReference type="PANTHER" id="PTHR42866">
    <property type="entry name" value="3-DEOXY-MANNO-OCTULOSONATE CYTIDYLYLTRANSFERASE"/>
    <property type="match status" value="1"/>
</dbReference>
<dbReference type="PANTHER" id="PTHR42866:SF1">
    <property type="entry name" value="SPORE COAT POLYSACCHARIDE BIOSYNTHESIS PROTEIN SPSF"/>
    <property type="match status" value="1"/>
</dbReference>